<evidence type="ECO:0000313" key="6">
    <source>
        <dbReference type="Proteomes" id="UP000663829"/>
    </source>
</evidence>
<evidence type="ECO:0000313" key="2">
    <source>
        <dbReference type="EMBL" id="CAF1148398.1"/>
    </source>
</evidence>
<dbReference type="InterPro" id="IPR052958">
    <property type="entry name" value="IFN-induced_PKR_regulator"/>
</dbReference>
<dbReference type="PANTHER" id="PTHR46289">
    <property type="entry name" value="52 KDA REPRESSOR OF THE INHIBITOR OF THE PROTEIN KINASE-LIKE PROTEIN-RELATED"/>
    <property type="match status" value="1"/>
</dbReference>
<dbReference type="Proteomes" id="UP000681722">
    <property type="component" value="Unassembled WGS sequence"/>
</dbReference>
<dbReference type="PANTHER" id="PTHR46289:SF14">
    <property type="entry name" value="DUF4371 DOMAIN-CONTAINING PROTEIN"/>
    <property type="match status" value="1"/>
</dbReference>
<dbReference type="Proteomes" id="UP000677228">
    <property type="component" value="Unassembled WGS sequence"/>
</dbReference>
<accession>A0A815W359</accession>
<dbReference type="Pfam" id="PF05699">
    <property type="entry name" value="Dimer_Tnp_hAT"/>
    <property type="match status" value="1"/>
</dbReference>
<dbReference type="EMBL" id="CAJNOQ010025749">
    <property type="protein sequence ID" value="CAF1540049.1"/>
    <property type="molecule type" value="Genomic_DNA"/>
</dbReference>
<comment type="caution">
    <text evidence="3">The sequence shown here is derived from an EMBL/GenBank/DDBJ whole genome shotgun (WGS) entry which is preliminary data.</text>
</comment>
<evidence type="ECO:0000313" key="3">
    <source>
        <dbReference type="EMBL" id="CAF1540049.1"/>
    </source>
</evidence>
<organism evidence="3 6">
    <name type="scientific">Didymodactylos carnosus</name>
    <dbReference type="NCBI Taxonomy" id="1234261"/>
    <lineage>
        <taxon>Eukaryota</taxon>
        <taxon>Metazoa</taxon>
        <taxon>Spiralia</taxon>
        <taxon>Gnathifera</taxon>
        <taxon>Rotifera</taxon>
        <taxon>Eurotatoria</taxon>
        <taxon>Bdelloidea</taxon>
        <taxon>Philodinida</taxon>
        <taxon>Philodinidae</taxon>
        <taxon>Didymodactylos</taxon>
    </lineage>
</organism>
<dbReference type="EMBL" id="CAJOBA010029899">
    <property type="protein sequence ID" value="CAF3952171.1"/>
    <property type="molecule type" value="Genomic_DNA"/>
</dbReference>
<sequence>MSIDTQIGNRSNTCTTRKRKLTKLVEHRWIDKHVSVLTFKQFYPAVVILLEFMMENGDAETSGNARAYLKCIADTDFIIPLFVVSKIFDITKPYSEVLQDKKCGELVIRPSIKCVVDTYLDLIQCYDNIENIGTYLTKLKYDKAKLDELQNDLEQFSHDNDVELKISRTSKHKTVELYLRHIYETFIQTTLDQLSYRFSEHQKILAKIMNLIPVYVVDRTVDDIKELVEFYKDDLSSDDNSVIYAEFHIWKNKWEKIIVEERPTNINETLIELVHCRSFFPNLNQLFELFAVLPVTVATAERSFSTMKLIKNCLRNSNDDDRLSSLALIHIHQQYTKELNVEDVVNEFCKDKRRIKFTND</sequence>
<dbReference type="Proteomes" id="UP000663829">
    <property type="component" value="Unassembled WGS sequence"/>
</dbReference>
<name>A0A815W359_9BILA</name>
<dbReference type="EMBL" id="CAJOBC010091378">
    <property type="protein sequence ID" value="CAF4400315.1"/>
    <property type="molecule type" value="Genomic_DNA"/>
</dbReference>
<gene>
    <name evidence="3" type="ORF">GPM918_LOCUS38576</name>
    <name evidence="2" type="ORF">OVA965_LOCUS21478</name>
    <name evidence="5" type="ORF">SRO942_LOCUS39409</name>
    <name evidence="4" type="ORF">TMI583_LOCUS22135</name>
</gene>
<dbReference type="OrthoDB" id="6601747at2759"/>
<dbReference type="EMBL" id="CAJNOK010011784">
    <property type="protein sequence ID" value="CAF1148398.1"/>
    <property type="molecule type" value="Genomic_DNA"/>
</dbReference>
<feature type="domain" description="HAT C-terminal dimerisation" evidence="1">
    <location>
        <begin position="277"/>
        <end position="334"/>
    </location>
</feature>
<evidence type="ECO:0000313" key="4">
    <source>
        <dbReference type="EMBL" id="CAF3952171.1"/>
    </source>
</evidence>
<dbReference type="AlphaFoldDB" id="A0A815W359"/>
<proteinExistence type="predicted"/>
<protein>
    <recommendedName>
        <fullName evidence="1">HAT C-terminal dimerisation domain-containing protein</fullName>
    </recommendedName>
</protein>
<reference evidence="3" key="1">
    <citation type="submission" date="2021-02" db="EMBL/GenBank/DDBJ databases">
        <authorList>
            <person name="Nowell W R."/>
        </authorList>
    </citation>
    <scope>NUCLEOTIDE SEQUENCE</scope>
</reference>
<dbReference type="Proteomes" id="UP000682733">
    <property type="component" value="Unassembled WGS sequence"/>
</dbReference>
<dbReference type="GO" id="GO:0046983">
    <property type="term" value="F:protein dimerization activity"/>
    <property type="evidence" value="ECO:0007669"/>
    <property type="project" value="InterPro"/>
</dbReference>
<dbReference type="InterPro" id="IPR008906">
    <property type="entry name" value="HATC_C_dom"/>
</dbReference>
<evidence type="ECO:0000259" key="1">
    <source>
        <dbReference type="Pfam" id="PF05699"/>
    </source>
</evidence>
<keyword evidence="6" id="KW-1185">Reference proteome</keyword>
<evidence type="ECO:0000313" key="5">
    <source>
        <dbReference type="EMBL" id="CAF4400315.1"/>
    </source>
</evidence>